<dbReference type="EMBL" id="JADCLJ010000021">
    <property type="protein sequence ID" value="MBE4909131.1"/>
    <property type="molecule type" value="Genomic_DNA"/>
</dbReference>
<gene>
    <name evidence="2" type="ORF">IMZ08_13770</name>
</gene>
<accession>A0ABR9QKV2</accession>
<feature type="transmembrane region" description="Helical" evidence="1">
    <location>
        <begin position="78"/>
        <end position="101"/>
    </location>
</feature>
<keyword evidence="1" id="KW-0472">Membrane</keyword>
<keyword evidence="1" id="KW-1133">Transmembrane helix</keyword>
<name>A0ABR9QKV2_9BACI</name>
<evidence type="ECO:0000256" key="1">
    <source>
        <dbReference type="SAM" id="Phobius"/>
    </source>
</evidence>
<feature type="transmembrane region" description="Helical" evidence="1">
    <location>
        <begin position="49"/>
        <end position="71"/>
    </location>
</feature>
<comment type="caution">
    <text evidence="2">The sequence shown here is derived from an EMBL/GenBank/DDBJ whole genome shotgun (WGS) entry which is preliminary data.</text>
</comment>
<dbReference type="RefSeq" id="WP_193537462.1">
    <property type="nucleotide sequence ID" value="NZ_JADCLJ010000021.1"/>
</dbReference>
<reference evidence="2 3" key="1">
    <citation type="submission" date="2020-10" db="EMBL/GenBank/DDBJ databases">
        <title>Bacillus sp. HD4P25, an endophyte from a halophyte.</title>
        <authorList>
            <person name="Sun J.-Q."/>
        </authorList>
    </citation>
    <scope>NUCLEOTIDE SEQUENCE [LARGE SCALE GENOMIC DNA]</scope>
    <source>
        <strain evidence="2 3">YIM 93174</strain>
    </source>
</reference>
<organism evidence="2 3">
    <name type="scientific">Litchfieldia luteola</name>
    <dbReference type="NCBI Taxonomy" id="682179"/>
    <lineage>
        <taxon>Bacteria</taxon>
        <taxon>Bacillati</taxon>
        <taxon>Bacillota</taxon>
        <taxon>Bacilli</taxon>
        <taxon>Bacillales</taxon>
        <taxon>Bacillaceae</taxon>
        <taxon>Litchfieldia</taxon>
    </lineage>
</organism>
<protein>
    <submittedName>
        <fullName evidence="2">Uncharacterized protein</fullName>
    </submittedName>
</protein>
<feature type="transmembrane region" description="Helical" evidence="1">
    <location>
        <begin position="9"/>
        <end position="29"/>
    </location>
</feature>
<sequence>MLHKIDKTYWVVLLIIGVVIGFLSGLAGPDLVHHTYFKHDDTFMVITPFAANILMFIAAGFFILFCIGMIFEKKVWNYVGILFLLLSIAMGYISLAGNYTLVSLDEITIVKSLQKEEYGWNEIAEATYLDEYQYDGRELHLIFNDGNEKTIEIDSPTIVKLIEQRLAQNGIDIN</sequence>
<evidence type="ECO:0000313" key="3">
    <source>
        <dbReference type="Proteomes" id="UP001516662"/>
    </source>
</evidence>
<proteinExistence type="predicted"/>
<keyword evidence="3" id="KW-1185">Reference proteome</keyword>
<evidence type="ECO:0000313" key="2">
    <source>
        <dbReference type="EMBL" id="MBE4909131.1"/>
    </source>
</evidence>
<dbReference type="Proteomes" id="UP001516662">
    <property type="component" value="Unassembled WGS sequence"/>
</dbReference>
<keyword evidence="1" id="KW-0812">Transmembrane</keyword>